<organism evidence="2 3">
    <name type="scientific">Planomonospora corallina</name>
    <dbReference type="NCBI Taxonomy" id="1806052"/>
    <lineage>
        <taxon>Bacteria</taxon>
        <taxon>Bacillati</taxon>
        <taxon>Actinomycetota</taxon>
        <taxon>Actinomycetes</taxon>
        <taxon>Streptosporangiales</taxon>
        <taxon>Streptosporangiaceae</taxon>
        <taxon>Planomonospora</taxon>
    </lineage>
</organism>
<evidence type="ECO:0000313" key="3">
    <source>
        <dbReference type="Proteomes" id="UP001595850"/>
    </source>
</evidence>
<dbReference type="InterPro" id="IPR046306">
    <property type="entry name" value="DUF6421"/>
</dbReference>
<dbReference type="RefSeq" id="WP_377288147.1">
    <property type="nucleotide sequence ID" value="NZ_JBHSBM010000017.1"/>
</dbReference>
<protein>
    <submittedName>
        <fullName evidence="2">DUF6421 family protein</fullName>
    </submittedName>
</protein>
<feature type="domain" description="DUF4350" evidence="1">
    <location>
        <begin position="90"/>
        <end position="241"/>
    </location>
</feature>
<dbReference type="InterPro" id="IPR029062">
    <property type="entry name" value="Class_I_gatase-like"/>
</dbReference>
<dbReference type="InterPro" id="IPR025646">
    <property type="entry name" value="DUF4350"/>
</dbReference>
<gene>
    <name evidence="2" type="ORF">ACFOWE_15275</name>
</gene>
<comment type="caution">
    <text evidence="2">The sequence shown here is derived from an EMBL/GenBank/DDBJ whole genome shotgun (WGS) entry which is preliminary data.</text>
</comment>
<reference evidence="3" key="1">
    <citation type="journal article" date="2019" name="Int. J. Syst. Evol. Microbiol.">
        <title>The Global Catalogue of Microorganisms (GCM) 10K type strain sequencing project: providing services to taxonomists for standard genome sequencing and annotation.</title>
        <authorList>
            <consortium name="The Broad Institute Genomics Platform"/>
            <consortium name="The Broad Institute Genome Sequencing Center for Infectious Disease"/>
            <person name="Wu L."/>
            <person name="Ma J."/>
        </authorList>
    </citation>
    <scope>NUCLEOTIDE SEQUENCE [LARGE SCALE GENOMIC DNA]</scope>
    <source>
        <strain evidence="3">TBRC 4489</strain>
    </source>
</reference>
<keyword evidence="3" id="KW-1185">Reference proteome</keyword>
<name>A0ABV8I9H3_9ACTN</name>
<proteinExistence type="predicted"/>
<evidence type="ECO:0000313" key="2">
    <source>
        <dbReference type="EMBL" id="MFC4059665.1"/>
    </source>
</evidence>
<evidence type="ECO:0000259" key="1">
    <source>
        <dbReference type="Pfam" id="PF14258"/>
    </source>
</evidence>
<dbReference type="Pfam" id="PF19985">
    <property type="entry name" value="DUF6421"/>
    <property type="match status" value="1"/>
</dbReference>
<dbReference type="Pfam" id="PF14258">
    <property type="entry name" value="DUF4350"/>
    <property type="match status" value="1"/>
</dbReference>
<dbReference type="EMBL" id="JBHSBM010000017">
    <property type="protein sequence ID" value="MFC4059665.1"/>
    <property type="molecule type" value="Genomic_DNA"/>
</dbReference>
<dbReference type="Gene3D" id="3.40.50.880">
    <property type="match status" value="1"/>
</dbReference>
<accession>A0ABV8I9H3</accession>
<sequence>MRAFPRVLFDEAHSESWTIRREAAEAMNPGHPDDNSYARAAGLLRRLGCTVTAHVESALTPAVLDAADVLVIAHPSDGRWERTTGLGSPFFPAEELDAIEAYVAGGGGLVVLAECEQDKYGSNLADLLDVFGVRVAHTTVQDVRNAHNGVASWVMGVPGETGEEDLLAGARRACFYRAGTLTGPEDATVLFSTSPTADPAGAPLALAVRHGAGRVVVLADSDLFGDDSIGDHDHAALWGNLVTWAARVPGRAGADAGISAAGVPATGVSAAGTPATGTSESAGEAAEERARAAFAALKDAVERLQPLQAKDGSIEGDRDLATALVGEITGRIAELAPRFPHDAAYLDAVAADFGKWVGQGLGVPDFLDSLDAFHPDTQRIDGLEHLVVFPMYTQNGSARRHIEAVWIRTVWPEWLAELERTRYDNPLFVPVAFEDFTSGYDTNCAVLFPETVAVRETPARFTWGAIFCDREAARFRRVSRAAADTLKLALPPDAARLLAGQELAQDTFVLWDLIHDRTHSHGDLPFDPFMIKQRMPYWLYALEELRCDLTAFGEAVKLESEGVPHARYVQYAILFDRLFRFPITGDRVRNYDGLGGQLLFAYLHRNDIVRWTDNRLSVDWSRLADGVADLRGEVEKLYRDGIDRSKLAHWLAAHELVAAYVEPHPASVWAKGVDALPVEGFPKAVVDAVLPDEFPLSMFYEALRRKLGEVVDSTKGIRA</sequence>
<dbReference type="SUPFAM" id="SSF52317">
    <property type="entry name" value="Class I glutamine amidotransferase-like"/>
    <property type="match status" value="1"/>
</dbReference>
<dbReference type="Proteomes" id="UP001595850">
    <property type="component" value="Unassembled WGS sequence"/>
</dbReference>